<evidence type="ECO:0000256" key="1">
    <source>
        <dbReference type="ARBA" id="ARBA00004167"/>
    </source>
</evidence>
<dbReference type="Pfam" id="PF02416">
    <property type="entry name" value="TatA_B_E"/>
    <property type="match status" value="1"/>
</dbReference>
<reference evidence="8 9" key="1">
    <citation type="submission" date="2017-02" db="EMBL/GenBank/DDBJ databases">
        <authorList>
            <person name="Peterson S.W."/>
        </authorList>
    </citation>
    <scope>NUCLEOTIDE SEQUENCE [LARGE SCALE GENOMIC DNA]</scope>
    <source>
        <strain evidence="8 9">B Mb 05.01</strain>
    </source>
</reference>
<dbReference type="InterPro" id="IPR003369">
    <property type="entry name" value="TatA/B/E"/>
</dbReference>
<dbReference type="GO" id="GO:0015031">
    <property type="term" value="P:protein transport"/>
    <property type="evidence" value="ECO:0007669"/>
    <property type="project" value="UniProtKB-KW"/>
</dbReference>
<name>A0A1R4K098_9MICO</name>
<keyword evidence="4" id="KW-0653">Protein transport</keyword>
<accession>A0A1R4K098</accession>
<dbReference type="Proteomes" id="UP000196320">
    <property type="component" value="Unassembled WGS sequence"/>
</dbReference>
<evidence type="ECO:0000256" key="2">
    <source>
        <dbReference type="ARBA" id="ARBA00022448"/>
    </source>
</evidence>
<dbReference type="Gene3D" id="1.20.5.3310">
    <property type="match status" value="1"/>
</dbReference>
<proteinExistence type="predicted"/>
<keyword evidence="2" id="KW-0813">Transport</keyword>
<dbReference type="GO" id="GO:0016020">
    <property type="term" value="C:membrane"/>
    <property type="evidence" value="ECO:0007669"/>
    <property type="project" value="UniProtKB-ARBA"/>
</dbReference>
<keyword evidence="3" id="KW-0812">Transmembrane</keyword>
<evidence type="ECO:0000256" key="3">
    <source>
        <dbReference type="ARBA" id="ARBA00022692"/>
    </source>
</evidence>
<dbReference type="AlphaFoldDB" id="A0A1R4K098"/>
<evidence type="ECO:0000256" key="5">
    <source>
        <dbReference type="ARBA" id="ARBA00022989"/>
    </source>
</evidence>
<organism evidence="8 9">
    <name type="scientific">Microbacterium esteraromaticum</name>
    <dbReference type="NCBI Taxonomy" id="57043"/>
    <lineage>
        <taxon>Bacteria</taxon>
        <taxon>Bacillati</taxon>
        <taxon>Actinomycetota</taxon>
        <taxon>Actinomycetes</taxon>
        <taxon>Micrococcales</taxon>
        <taxon>Microbacteriaceae</taxon>
        <taxon>Microbacterium</taxon>
    </lineage>
</organism>
<keyword evidence="5" id="KW-1133">Transmembrane helix</keyword>
<evidence type="ECO:0000313" key="9">
    <source>
        <dbReference type="Proteomes" id="UP000196320"/>
    </source>
</evidence>
<sequence length="96" mass="10647">MLGLSMDKILMLAVVAGLLLGPETLPKAAHYLGVGLRKLRAFADESTTRLRSEAGPTIDEVDWRKLDPRQYDPRRIIREALLDDADPPVAKPDRGL</sequence>
<keyword evidence="6" id="KW-0811">Translocation</keyword>
<dbReference type="EMBL" id="FUKO01000022">
    <property type="protein sequence ID" value="SJN37669.1"/>
    <property type="molecule type" value="Genomic_DNA"/>
</dbReference>
<dbReference type="OrthoDB" id="3267321at2"/>
<evidence type="ECO:0000256" key="6">
    <source>
        <dbReference type="ARBA" id="ARBA00023010"/>
    </source>
</evidence>
<evidence type="ECO:0000256" key="7">
    <source>
        <dbReference type="ARBA" id="ARBA00023136"/>
    </source>
</evidence>
<gene>
    <name evidence="8" type="ORF">FM104_09730</name>
</gene>
<evidence type="ECO:0000256" key="4">
    <source>
        <dbReference type="ARBA" id="ARBA00022927"/>
    </source>
</evidence>
<keyword evidence="7" id="KW-0472">Membrane</keyword>
<protein>
    <submittedName>
        <fullName evidence="8">Twin-arginine translocation protein TatB</fullName>
    </submittedName>
</protein>
<comment type="subcellular location">
    <subcellularLocation>
        <location evidence="1">Membrane</location>
        <topology evidence="1">Single-pass membrane protein</topology>
    </subcellularLocation>
</comment>
<evidence type="ECO:0000313" key="8">
    <source>
        <dbReference type="EMBL" id="SJN37669.1"/>
    </source>
</evidence>
<keyword evidence="9" id="KW-1185">Reference proteome</keyword>